<protein>
    <submittedName>
        <fullName evidence="1">Uncharacterized protein</fullName>
    </submittedName>
</protein>
<organism evidence="1 2">
    <name type="scientific">Chaetomium fimeti</name>
    <dbReference type="NCBI Taxonomy" id="1854472"/>
    <lineage>
        <taxon>Eukaryota</taxon>
        <taxon>Fungi</taxon>
        <taxon>Dikarya</taxon>
        <taxon>Ascomycota</taxon>
        <taxon>Pezizomycotina</taxon>
        <taxon>Sordariomycetes</taxon>
        <taxon>Sordariomycetidae</taxon>
        <taxon>Sordariales</taxon>
        <taxon>Chaetomiaceae</taxon>
        <taxon>Chaetomium</taxon>
    </lineage>
</organism>
<reference evidence="1" key="1">
    <citation type="journal article" date="2023" name="Mol. Phylogenet. Evol.">
        <title>Genome-scale phylogeny and comparative genomics of the fungal order Sordariales.</title>
        <authorList>
            <person name="Hensen N."/>
            <person name="Bonometti L."/>
            <person name="Westerberg I."/>
            <person name="Brannstrom I.O."/>
            <person name="Guillou S."/>
            <person name="Cros-Aarteil S."/>
            <person name="Calhoun S."/>
            <person name="Haridas S."/>
            <person name="Kuo A."/>
            <person name="Mondo S."/>
            <person name="Pangilinan J."/>
            <person name="Riley R."/>
            <person name="LaButti K."/>
            <person name="Andreopoulos B."/>
            <person name="Lipzen A."/>
            <person name="Chen C."/>
            <person name="Yan M."/>
            <person name="Daum C."/>
            <person name="Ng V."/>
            <person name="Clum A."/>
            <person name="Steindorff A."/>
            <person name="Ohm R.A."/>
            <person name="Martin F."/>
            <person name="Silar P."/>
            <person name="Natvig D.O."/>
            <person name="Lalanne C."/>
            <person name="Gautier V."/>
            <person name="Ament-Velasquez S.L."/>
            <person name="Kruys A."/>
            <person name="Hutchinson M.I."/>
            <person name="Powell A.J."/>
            <person name="Barry K."/>
            <person name="Miller A.N."/>
            <person name="Grigoriev I.V."/>
            <person name="Debuchy R."/>
            <person name="Gladieux P."/>
            <person name="Hiltunen Thoren M."/>
            <person name="Johannesson H."/>
        </authorList>
    </citation>
    <scope>NUCLEOTIDE SEQUENCE</scope>
    <source>
        <strain evidence="1">CBS 168.71</strain>
    </source>
</reference>
<proteinExistence type="predicted"/>
<dbReference type="GeneID" id="87843552"/>
<accession>A0AAE0HFD9</accession>
<evidence type="ECO:0000313" key="2">
    <source>
        <dbReference type="Proteomes" id="UP001278766"/>
    </source>
</evidence>
<comment type="caution">
    <text evidence="1">The sequence shown here is derived from an EMBL/GenBank/DDBJ whole genome shotgun (WGS) entry which is preliminary data.</text>
</comment>
<dbReference type="AlphaFoldDB" id="A0AAE0HFD9"/>
<keyword evidence="2" id="KW-1185">Reference proteome</keyword>
<gene>
    <name evidence="1" type="ORF">B0H64DRAFT_441939</name>
</gene>
<dbReference type="Proteomes" id="UP001278766">
    <property type="component" value="Unassembled WGS sequence"/>
</dbReference>
<reference evidence="1" key="2">
    <citation type="submission" date="2023-06" db="EMBL/GenBank/DDBJ databases">
        <authorList>
            <consortium name="Lawrence Berkeley National Laboratory"/>
            <person name="Haridas S."/>
            <person name="Hensen N."/>
            <person name="Bonometti L."/>
            <person name="Westerberg I."/>
            <person name="Brannstrom I.O."/>
            <person name="Guillou S."/>
            <person name="Cros-Aarteil S."/>
            <person name="Calhoun S."/>
            <person name="Kuo A."/>
            <person name="Mondo S."/>
            <person name="Pangilinan J."/>
            <person name="Riley R."/>
            <person name="Labutti K."/>
            <person name="Andreopoulos B."/>
            <person name="Lipzen A."/>
            <person name="Chen C."/>
            <person name="Yanf M."/>
            <person name="Daum C."/>
            <person name="Ng V."/>
            <person name="Clum A."/>
            <person name="Steindorff A."/>
            <person name="Ohm R."/>
            <person name="Martin F."/>
            <person name="Silar P."/>
            <person name="Natvig D."/>
            <person name="Lalanne C."/>
            <person name="Gautier V."/>
            <person name="Ament-Velasquez S.L."/>
            <person name="Kruys A."/>
            <person name="Hutchinson M.I."/>
            <person name="Powell A.J."/>
            <person name="Barry K."/>
            <person name="Miller A.N."/>
            <person name="Grigoriev I.V."/>
            <person name="Debuchy R."/>
            <person name="Gladieux P."/>
            <person name="Thoren M.H."/>
            <person name="Johannesson H."/>
        </authorList>
    </citation>
    <scope>NUCLEOTIDE SEQUENCE</scope>
    <source>
        <strain evidence="1">CBS 168.71</strain>
    </source>
</reference>
<name>A0AAE0HFD9_9PEZI</name>
<evidence type="ECO:0000313" key="1">
    <source>
        <dbReference type="EMBL" id="KAK3295552.1"/>
    </source>
</evidence>
<dbReference type="RefSeq" id="XP_062659066.1">
    <property type="nucleotide sequence ID" value="XM_062806604.1"/>
</dbReference>
<dbReference type="EMBL" id="JAUEPN010000004">
    <property type="protein sequence ID" value="KAK3295552.1"/>
    <property type="molecule type" value="Genomic_DNA"/>
</dbReference>
<sequence>MSYEYRYPRKSRPCNTTNTMAIQIGACRVCAAEVNTYLATNKTIFAYFTSFGRNGDTTYTININGDPRTAEYKSLFSMAWDKCKAVKFPYHATKQDRNVIYCSNYYLTPA</sequence>